<evidence type="ECO:0000313" key="5">
    <source>
        <dbReference type="EMBL" id="NII06062.1"/>
    </source>
</evidence>
<comment type="caution">
    <text evidence="5">The sequence shown here is derived from an EMBL/GenBank/DDBJ whole genome shotgun (WGS) entry which is preliminary data.</text>
</comment>
<gene>
    <name evidence="5" type="ORF">HBF25_06645</name>
</gene>
<keyword evidence="3" id="KW-0804">Transcription</keyword>
<dbReference type="Gene3D" id="2.60.120.10">
    <property type="entry name" value="Jelly Rolls"/>
    <property type="match status" value="1"/>
</dbReference>
<dbReference type="Gene3D" id="1.10.10.60">
    <property type="entry name" value="Homeodomain-like"/>
    <property type="match status" value="2"/>
</dbReference>
<dbReference type="SMART" id="SM00342">
    <property type="entry name" value="HTH_ARAC"/>
    <property type="match status" value="1"/>
</dbReference>
<keyword evidence="1" id="KW-0805">Transcription regulation</keyword>
<dbReference type="SUPFAM" id="SSF46689">
    <property type="entry name" value="Homeodomain-like"/>
    <property type="match status" value="2"/>
</dbReference>
<dbReference type="PROSITE" id="PS00041">
    <property type="entry name" value="HTH_ARAC_FAMILY_1"/>
    <property type="match status" value="1"/>
</dbReference>
<dbReference type="AlphaFoldDB" id="A0A7X5U936"/>
<evidence type="ECO:0000313" key="6">
    <source>
        <dbReference type="Proteomes" id="UP000490980"/>
    </source>
</evidence>
<feature type="domain" description="HTH araC/xylS-type" evidence="4">
    <location>
        <begin position="153"/>
        <end position="251"/>
    </location>
</feature>
<protein>
    <submittedName>
        <fullName evidence="5">Helix-turn-helix transcriptional regulator</fullName>
    </submittedName>
</protein>
<dbReference type="InterPro" id="IPR018062">
    <property type="entry name" value="HTH_AraC-typ_CS"/>
</dbReference>
<dbReference type="RefSeq" id="WP_166947157.1">
    <property type="nucleotide sequence ID" value="NZ_JAARLZ010000003.1"/>
</dbReference>
<evidence type="ECO:0000259" key="4">
    <source>
        <dbReference type="PROSITE" id="PS01124"/>
    </source>
</evidence>
<dbReference type="InterPro" id="IPR014710">
    <property type="entry name" value="RmlC-like_jellyroll"/>
</dbReference>
<dbReference type="InterPro" id="IPR011051">
    <property type="entry name" value="RmlC_Cupin_sf"/>
</dbReference>
<dbReference type="EMBL" id="JAARLZ010000003">
    <property type="protein sequence ID" value="NII06062.1"/>
    <property type="molecule type" value="Genomic_DNA"/>
</dbReference>
<dbReference type="PANTHER" id="PTHR46796">
    <property type="entry name" value="HTH-TYPE TRANSCRIPTIONAL ACTIVATOR RHAS-RELATED"/>
    <property type="match status" value="1"/>
</dbReference>
<dbReference type="GO" id="GO:0043565">
    <property type="term" value="F:sequence-specific DNA binding"/>
    <property type="evidence" value="ECO:0007669"/>
    <property type="project" value="InterPro"/>
</dbReference>
<evidence type="ECO:0000256" key="3">
    <source>
        <dbReference type="ARBA" id="ARBA00023163"/>
    </source>
</evidence>
<reference evidence="5 6" key="1">
    <citation type="submission" date="2020-03" db="EMBL/GenBank/DDBJ databases">
        <authorList>
            <person name="Lai Q."/>
        </authorList>
    </citation>
    <scope>NUCLEOTIDE SEQUENCE [LARGE SCALE GENOMIC DNA]</scope>
    <source>
        <strain evidence="5 6">CCUG 25036</strain>
    </source>
</reference>
<name>A0A7X5U936_9GAMM</name>
<dbReference type="InterPro" id="IPR009057">
    <property type="entry name" value="Homeodomain-like_sf"/>
</dbReference>
<dbReference type="SUPFAM" id="SSF51182">
    <property type="entry name" value="RmlC-like cupins"/>
    <property type="match status" value="1"/>
</dbReference>
<evidence type="ECO:0000256" key="2">
    <source>
        <dbReference type="ARBA" id="ARBA00023125"/>
    </source>
</evidence>
<dbReference type="InterPro" id="IPR018060">
    <property type="entry name" value="HTH_AraC"/>
</dbReference>
<sequence length="255" mass="28533">MSGIHDMHISRYAPHAAMDRHRHDEDWFCLVMAGGYEERILGMCNEHAPGDLLYCPAHAAHAQRFGNEGACKILFAPDAELTAMLDEHAARLDGRPLIRRSGALLALGRRAMDEFDLGDAFSALSVQALALDMLAITARGLVAESHREPGWLRRAREYLHEDPARDITLEALASVIGRHPVHLARSFRQFHQCTVGDYVRRLRVDRAAHLLRTTRRPLIDIALDCGFAGAAQFSRSFRAIHATTPSAWRNEVTSR</sequence>
<organism evidence="5 6">
    <name type="scientific">Luteibacter anthropi</name>
    <dbReference type="NCBI Taxonomy" id="564369"/>
    <lineage>
        <taxon>Bacteria</taxon>
        <taxon>Pseudomonadati</taxon>
        <taxon>Pseudomonadota</taxon>
        <taxon>Gammaproteobacteria</taxon>
        <taxon>Lysobacterales</taxon>
        <taxon>Rhodanobacteraceae</taxon>
        <taxon>Luteibacter</taxon>
    </lineage>
</organism>
<proteinExistence type="predicted"/>
<dbReference type="Proteomes" id="UP000490980">
    <property type="component" value="Unassembled WGS sequence"/>
</dbReference>
<evidence type="ECO:0000256" key="1">
    <source>
        <dbReference type="ARBA" id="ARBA00023015"/>
    </source>
</evidence>
<accession>A0A7X5U936</accession>
<keyword evidence="2" id="KW-0238">DNA-binding</keyword>
<dbReference type="Pfam" id="PF12833">
    <property type="entry name" value="HTH_18"/>
    <property type="match status" value="1"/>
</dbReference>
<dbReference type="InterPro" id="IPR050204">
    <property type="entry name" value="AraC_XylS_family_regulators"/>
</dbReference>
<dbReference type="PROSITE" id="PS01124">
    <property type="entry name" value="HTH_ARAC_FAMILY_2"/>
    <property type="match status" value="1"/>
</dbReference>
<keyword evidence="6" id="KW-1185">Reference proteome</keyword>
<dbReference type="GO" id="GO:0003700">
    <property type="term" value="F:DNA-binding transcription factor activity"/>
    <property type="evidence" value="ECO:0007669"/>
    <property type="project" value="InterPro"/>
</dbReference>